<feature type="binding site" evidence="6">
    <location>
        <position position="13"/>
    </location>
    <ligand>
        <name>Mg(2+)</name>
        <dbReference type="ChEBI" id="CHEBI:18420"/>
        <label>1</label>
    </ligand>
</feature>
<dbReference type="PANTHER" id="PTHR43250:SF2">
    <property type="entry name" value="EXODEOXYRIBONUCLEASE III"/>
    <property type="match status" value="1"/>
</dbReference>
<evidence type="ECO:0000256" key="5">
    <source>
        <dbReference type="PIRSR" id="PIRSR604808-1"/>
    </source>
</evidence>
<evidence type="ECO:0000256" key="4">
    <source>
        <dbReference type="ARBA" id="ARBA00022842"/>
    </source>
</evidence>
<protein>
    <submittedName>
        <fullName evidence="9">Exodeoxyribonuclease III</fullName>
    </submittedName>
</protein>
<feature type="binding site" evidence="6">
    <location>
        <position position="270"/>
    </location>
    <ligand>
        <name>Mg(2+)</name>
        <dbReference type="ChEBI" id="CHEBI:18420"/>
        <label>1</label>
    </ligand>
</feature>
<evidence type="ECO:0000256" key="3">
    <source>
        <dbReference type="ARBA" id="ARBA00022801"/>
    </source>
</evidence>
<dbReference type="InterPro" id="IPR037493">
    <property type="entry name" value="ExoIII-like"/>
</dbReference>
<dbReference type="NCBIfam" id="TIGR00633">
    <property type="entry name" value="xth"/>
    <property type="match status" value="1"/>
</dbReference>
<name>A0A5B8M851_9MICO</name>
<dbReference type="SUPFAM" id="SSF56219">
    <property type="entry name" value="DNase I-like"/>
    <property type="match status" value="1"/>
</dbReference>
<evidence type="ECO:0000256" key="6">
    <source>
        <dbReference type="PIRSR" id="PIRSR604808-2"/>
    </source>
</evidence>
<organism evidence="9 10">
    <name type="scientific">Humibacter ginsenosidimutans</name>
    <dbReference type="NCBI Taxonomy" id="2599293"/>
    <lineage>
        <taxon>Bacteria</taxon>
        <taxon>Bacillati</taxon>
        <taxon>Actinomycetota</taxon>
        <taxon>Actinomycetes</taxon>
        <taxon>Micrococcales</taxon>
        <taxon>Microbacteriaceae</taxon>
        <taxon>Humibacter</taxon>
    </lineage>
</organism>
<dbReference type="RefSeq" id="WP_146322383.1">
    <property type="nucleotide sequence ID" value="NZ_CP042305.1"/>
</dbReference>
<evidence type="ECO:0000313" key="9">
    <source>
        <dbReference type="EMBL" id="QDZ16379.1"/>
    </source>
</evidence>
<sequence>MPSRRTLRIATVNVNGIRAAYRRGMAAWLDERGVDILAIQEVRASTDDLTGLLGDSWDVLHDAATTKGRAGVALASRGKASIHRVALGDDDFDTAGRWLEADYEVDGSIVTVVSAYVPSGEAGTEKQVYKYRFLDAMDARMKALPQHSELAAVMGDLNIGHRTLDIKNWKGNVKRAGFLPEERAYLDKLMGAEDDEKYNDGAGYGWVDVGRKWAGEVDGPYSWWTWRGQAFDNDTGWRIDYQLATPKLAEKVVDYHVDKAASYDERWSDHTPVVVDYAL</sequence>
<feature type="active site" evidence="5">
    <location>
        <position position="116"/>
    </location>
</feature>
<dbReference type="KEGG" id="huw:FPZ11_17935"/>
<feature type="active site" description="Proton acceptor" evidence="5">
    <location>
        <position position="270"/>
    </location>
</feature>
<keyword evidence="2 6" id="KW-0479">Metal-binding</keyword>
<evidence type="ECO:0000256" key="7">
    <source>
        <dbReference type="PIRSR" id="PIRSR604808-3"/>
    </source>
</evidence>
<gene>
    <name evidence="9" type="ORF">FPZ11_17935</name>
</gene>
<accession>A0A5B8M851</accession>
<comment type="cofactor">
    <cofactor evidence="6">
        <name>Mg(2+)</name>
        <dbReference type="ChEBI" id="CHEBI:18420"/>
    </cofactor>
    <cofactor evidence="6">
        <name>Mn(2+)</name>
        <dbReference type="ChEBI" id="CHEBI:29035"/>
    </cofactor>
    <text evidence="6">Probably binds two magnesium or manganese ions per subunit.</text>
</comment>
<feature type="site" description="Important for catalytic activity" evidence="7">
    <location>
        <position position="240"/>
    </location>
</feature>
<keyword evidence="10" id="KW-1185">Reference proteome</keyword>
<keyword evidence="4 6" id="KW-0460">Magnesium</keyword>
<dbReference type="GO" id="GO:0006281">
    <property type="term" value="P:DNA repair"/>
    <property type="evidence" value="ECO:0007669"/>
    <property type="project" value="InterPro"/>
</dbReference>
<dbReference type="InterPro" id="IPR004808">
    <property type="entry name" value="AP_endonuc_1"/>
</dbReference>
<feature type="active site" description="Proton donor/acceptor" evidence="5">
    <location>
        <position position="156"/>
    </location>
</feature>
<dbReference type="GO" id="GO:0046872">
    <property type="term" value="F:metal ion binding"/>
    <property type="evidence" value="ECO:0007669"/>
    <property type="project" value="UniProtKB-KW"/>
</dbReference>
<reference evidence="9 10" key="1">
    <citation type="submission" date="2019-07" db="EMBL/GenBank/DDBJ databases">
        <title>Full genome sequence of Humibacter sp. WJ7-1.</title>
        <authorList>
            <person name="Im W.-T."/>
        </authorList>
    </citation>
    <scope>NUCLEOTIDE SEQUENCE [LARGE SCALE GENOMIC DNA]</scope>
    <source>
        <strain evidence="9 10">WJ7-1</strain>
    </source>
</reference>
<feature type="binding site" evidence="6">
    <location>
        <position position="41"/>
    </location>
    <ligand>
        <name>Mg(2+)</name>
        <dbReference type="ChEBI" id="CHEBI:18420"/>
        <label>1</label>
    </ligand>
</feature>
<keyword evidence="3" id="KW-0378">Hydrolase</keyword>
<proteinExistence type="inferred from homology"/>
<dbReference type="InterPro" id="IPR005135">
    <property type="entry name" value="Endo/exonuclease/phosphatase"/>
</dbReference>
<evidence type="ECO:0000256" key="2">
    <source>
        <dbReference type="ARBA" id="ARBA00022723"/>
    </source>
</evidence>
<evidence type="ECO:0000256" key="1">
    <source>
        <dbReference type="ARBA" id="ARBA00007092"/>
    </source>
</evidence>
<comment type="similarity">
    <text evidence="1">Belongs to the DNA repair enzymes AP/ExoA family.</text>
</comment>
<dbReference type="Proteomes" id="UP000320216">
    <property type="component" value="Chromosome"/>
</dbReference>
<feature type="site" description="Interaction with DNA substrate" evidence="7">
    <location>
        <position position="270"/>
    </location>
</feature>
<dbReference type="OrthoDB" id="9803914at2"/>
<feature type="binding site" evidence="6">
    <location>
        <position position="156"/>
    </location>
    <ligand>
        <name>Mg(2+)</name>
        <dbReference type="ChEBI" id="CHEBI:18420"/>
        <label>1</label>
    </ligand>
</feature>
<feature type="site" description="Transition state stabilizer" evidence="7">
    <location>
        <position position="158"/>
    </location>
</feature>
<feature type="binding site" evidence="6">
    <location>
        <position position="158"/>
    </location>
    <ligand>
        <name>Mg(2+)</name>
        <dbReference type="ChEBI" id="CHEBI:18420"/>
        <label>1</label>
    </ligand>
</feature>
<dbReference type="AlphaFoldDB" id="A0A5B8M851"/>
<feature type="binding site" evidence="6">
    <location>
        <position position="269"/>
    </location>
    <ligand>
        <name>Mg(2+)</name>
        <dbReference type="ChEBI" id="CHEBI:18420"/>
        <label>1</label>
    </ligand>
</feature>
<dbReference type="GO" id="GO:0008311">
    <property type="term" value="F:double-stranded DNA 3'-5' DNA exonuclease activity"/>
    <property type="evidence" value="ECO:0007669"/>
    <property type="project" value="InterPro"/>
</dbReference>
<dbReference type="InterPro" id="IPR036691">
    <property type="entry name" value="Endo/exonu/phosph_ase_sf"/>
</dbReference>
<dbReference type="EMBL" id="CP042305">
    <property type="protein sequence ID" value="QDZ16379.1"/>
    <property type="molecule type" value="Genomic_DNA"/>
</dbReference>
<keyword evidence="6" id="KW-0464">Manganese</keyword>
<dbReference type="Pfam" id="PF03372">
    <property type="entry name" value="Exo_endo_phos"/>
    <property type="match status" value="1"/>
</dbReference>
<dbReference type="PANTHER" id="PTHR43250">
    <property type="entry name" value="EXODEOXYRIBONUCLEASE III"/>
    <property type="match status" value="1"/>
</dbReference>
<feature type="domain" description="Endonuclease/exonuclease/phosphatase" evidence="8">
    <location>
        <begin position="10"/>
        <end position="270"/>
    </location>
</feature>
<dbReference type="PROSITE" id="PS51435">
    <property type="entry name" value="AP_NUCLEASE_F1_4"/>
    <property type="match status" value="1"/>
</dbReference>
<evidence type="ECO:0000313" key="10">
    <source>
        <dbReference type="Proteomes" id="UP000320216"/>
    </source>
</evidence>
<dbReference type="Gene3D" id="3.60.10.10">
    <property type="entry name" value="Endonuclease/exonuclease/phosphatase"/>
    <property type="match status" value="1"/>
</dbReference>
<evidence type="ECO:0000259" key="8">
    <source>
        <dbReference type="Pfam" id="PF03372"/>
    </source>
</evidence>